<comment type="similarity">
    <text evidence="1">Belongs to the LptD family.</text>
</comment>
<reference evidence="4" key="1">
    <citation type="journal article" date="2019" name="Int. J. Syst. Evol. Microbiol.">
        <title>The Global Catalogue of Microorganisms (GCM) 10K type strain sequencing project: providing services to taxonomists for standard genome sequencing and annotation.</title>
        <authorList>
            <consortium name="The Broad Institute Genomics Platform"/>
            <consortium name="The Broad Institute Genome Sequencing Center for Infectious Disease"/>
            <person name="Wu L."/>
            <person name="Ma J."/>
        </authorList>
    </citation>
    <scope>NUCLEOTIDE SEQUENCE [LARGE SCALE GENOMIC DNA]</scope>
    <source>
        <strain evidence="4">NBRC 109341</strain>
    </source>
</reference>
<feature type="signal peptide" evidence="1">
    <location>
        <begin position="1"/>
        <end position="18"/>
    </location>
</feature>
<evidence type="ECO:0000256" key="1">
    <source>
        <dbReference type="HAMAP-Rule" id="MF_01411"/>
    </source>
</evidence>
<comment type="caution">
    <text evidence="3">The sequence shown here is derived from an EMBL/GenBank/DDBJ whole genome shotgun (WGS) entry which is preliminary data.</text>
</comment>
<organism evidence="3 4">
    <name type="scientific">Hydrogenophaga electricum</name>
    <dbReference type="NCBI Taxonomy" id="1230953"/>
    <lineage>
        <taxon>Bacteria</taxon>
        <taxon>Pseudomonadati</taxon>
        <taxon>Pseudomonadota</taxon>
        <taxon>Betaproteobacteria</taxon>
        <taxon>Burkholderiales</taxon>
        <taxon>Comamonadaceae</taxon>
        <taxon>Hydrogenophaga</taxon>
    </lineage>
</organism>
<feature type="domain" description="LptD C-terminal" evidence="2">
    <location>
        <begin position="293"/>
        <end position="671"/>
    </location>
</feature>
<gene>
    <name evidence="1 3" type="primary">lptD</name>
    <name evidence="3" type="ORF">GCM10007935_38260</name>
</gene>
<feature type="chain" id="PRO_5044919577" description="LPS-assembly protein LptD" evidence="1">
    <location>
        <begin position="19"/>
        <end position="781"/>
    </location>
</feature>
<evidence type="ECO:0000259" key="2">
    <source>
        <dbReference type="Pfam" id="PF04453"/>
    </source>
</evidence>
<dbReference type="InterPro" id="IPR007543">
    <property type="entry name" value="LptD_C"/>
</dbReference>
<accession>A0ABQ6CDI6</accession>
<name>A0ABQ6CDI6_9BURK</name>
<keyword evidence="4" id="KW-1185">Reference proteome</keyword>
<dbReference type="InterPro" id="IPR020889">
    <property type="entry name" value="LipoPS_assembly_LptD"/>
</dbReference>
<dbReference type="Pfam" id="PF04453">
    <property type="entry name" value="LptD"/>
    <property type="match status" value="1"/>
</dbReference>
<proteinExistence type="inferred from homology"/>
<dbReference type="HAMAP" id="MF_01411">
    <property type="entry name" value="LPS_assembly_LptD"/>
    <property type="match status" value="1"/>
</dbReference>
<comment type="subcellular location">
    <subcellularLocation>
        <location evidence="1">Cell outer membrane</location>
    </subcellularLocation>
</comment>
<dbReference type="Proteomes" id="UP001156903">
    <property type="component" value="Unassembled WGS sequence"/>
</dbReference>
<dbReference type="EMBL" id="BSPB01000055">
    <property type="protein sequence ID" value="GLS16386.1"/>
    <property type="molecule type" value="Genomic_DNA"/>
</dbReference>
<dbReference type="Gene3D" id="2.60.450.10">
    <property type="entry name" value="Lipopolysaccharide (LPS) transport protein A like domain"/>
    <property type="match status" value="1"/>
</dbReference>
<sequence precursor="true">MQGVMACLAIGTLPAAWAQTAAEESPLPLRVGTSLLEQLPQDVRKQTPTFVFGEQIEGKTDGVTVIEGEAELRRHDAVIRGDRIEYDNASGETKAQGRVLVNKQGDRFQGPELQYNTNTEKGHFQEPTYELLRNDARGDASRVEFLGDGKAEVYNGRYSTCPRPPGATWNPDWLLRAERIELDNVEEVGAAHSGVLEFKGVPFLAMPYLTFPLSDKRKSGVLPPSVSVDSVSGFSVTAPYYLNLAPNYDLTLEPTYMAKRGVDLTGEFRYLQPNYLGQVRASYMPSDSLRDMDRWAYSWQHSQNVGQITGSDSLRVGVNLNRVGDDNYWSDFPRALRSLTSRLLRNDAVAVWRQGPWVANVGAYTYQTLQLDDSPITPPYDQLPSTTLTYSQQDRSLLGMPGWDFTVQTNVTRFRRANFVPTEGIQGNGERAFVMAEATRRWEAPGWYVQPKLRVHSAQYRMDDVLLGSSRSASRTLPTLSVDSGMVFERQAAYFGRNYLQTLEPRLFATWTPYRDQSYLPNFDSASRSFNWAAMFTENAFGGNDRISDTRALTLGLSSRLIDPESGAEIVRLGWAQRALLKDQLVTLPGGSAVTERLSDMLLTARVQWDPLWALDSTVQYNPKSRESARSTIGVRYTPGPYKVFSAAYRVQRERSKQLDIGWQWPLSELWGEAGKPVPNGALGPGQWYAVGRLNYSVMERKPVDVVAGFEYDAGCWVGRVVLERLQLNTTSANQRVLFQLEFSGFSRLGGSSLEALKSHIPKYQYLRQETLPASRFEQYD</sequence>
<keyword evidence="1" id="KW-0998">Cell outer membrane</keyword>
<protein>
    <recommendedName>
        <fullName evidence="1">LPS-assembly protein LptD</fullName>
    </recommendedName>
</protein>
<dbReference type="PANTHER" id="PTHR30189">
    <property type="entry name" value="LPS-ASSEMBLY PROTEIN"/>
    <property type="match status" value="1"/>
</dbReference>
<evidence type="ECO:0000313" key="4">
    <source>
        <dbReference type="Proteomes" id="UP001156903"/>
    </source>
</evidence>
<comment type="subunit">
    <text evidence="1">Component of the lipopolysaccharide transport and assembly complex. Interacts with LptE and LptA.</text>
</comment>
<evidence type="ECO:0000313" key="3">
    <source>
        <dbReference type="EMBL" id="GLS16386.1"/>
    </source>
</evidence>
<keyword evidence="1" id="KW-0732">Signal</keyword>
<dbReference type="PANTHER" id="PTHR30189:SF1">
    <property type="entry name" value="LPS-ASSEMBLY PROTEIN LPTD"/>
    <property type="match status" value="1"/>
</dbReference>
<dbReference type="InterPro" id="IPR050218">
    <property type="entry name" value="LptD"/>
</dbReference>
<comment type="caution">
    <text evidence="1">Lacks conserved residue(s) required for the propagation of feature annotation.</text>
</comment>
<keyword evidence="1" id="KW-0472">Membrane</keyword>
<comment type="function">
    <text evidence="1">Together with LptE, is involved in the assembly of lipopolysaccharide (LPS) at the surface of the outer membrane.</text>
</comment>